<reference evidence="1 2" key="1">
    <citation type="submission" date="2019-09" db="EMBL/GenBank/DDBJ databases">
        <authorList>
            <person name="Park J.-S."/>
            <person name="Choi H.-J."/>
        </authorList>
    </citation>
    <scope>NUCLEOTIDE SEQUENCE [LARGE SCALE GENOMIC DNA]</scope>
    <source>
        <strain evidence="1 2">176SS1-4</strain>
    </source>
</reference>
<comment type="caution">
    <text evidence="1">The sequence shown here is derived from an EMBL/GenBank/DDBJ whole genome shotgun (WGS) entry which is preliminary data.</text>
</comment>
<proteinExistence type="predicted"/>
<organism evidence="1 2">
    <name type="scientific">Histidinibacterium aquaticum</name>
    <dbReference type="NCBI Taxonomy" id="2613962"/>
    <lineage>
        <taxon>Bacteria</taxon>
        <taxon>Pseudomonadati</taxon>
        <taxon>Pseudomonadota</taxon>
        <taxon>Alphaproteobacteria</taxon>
        <taxon>Rhodobacterales</taxon>
        <taxon>Paracoccaceae</taxon>
        <taxon>Histidinibacterium</taxon>
    </lineage>
</organism>
<dbReference type="AlphaFoldDB" id="A0A5J5GC98"/>
<dbReference type="Proteomes" id="UP000326554">
    <property type="component" value="Unassembled WGS sequence"/>
</dbReference>
<dbReference type="Pfam" id="PF13289">
    <property type="entry name" value="SIR2_2"/>
    <property type="match status" value="1"/>
</dbReference>
<accession>A0A5J5GC98</accession>
<evidence type="ECO:0000313" key="1">
    <source>
        <dbReference type="EMBL" id="KAA9005627.1"/>
    </source>
</evidence>
<sequence length="433" mass="49144">MSEYFEIAYAAASKRLCLFTGTGFSKALTKGEVPGWQELLESVCDNHVQNPDLKDSLFPEDSPNPLQLEEAAQIIGVDLLGQSKDIHEIVSEEIGEIEPTEIPDSVSEFFSERSFRIVTTNYDKLSEQLVGSDCQSLGPGMPVPKSNSRVKVFHVHGSIDHPPRMVITADDYFNFMTSETYFSRKLSTVLHENTVVVLGYSLGDTNLKTILSDHSGFMREHFVGSSIFFVSRSQIDQPLRDYYSACYGIRVIDNTEVEEFFGELNRQLPRAEMVLDRSIRSLNKVLHDDKMFKNSFLKMEDSFSEIVSALGAQGISLESRDVVRMFGDILERKKGLCGESGAWEQYEHLAAWLVNVGALIEIRERSLEAPYLQVVKFSMEHMSKQKQLGYSWHAYKRWEAGWKNVRASNRSMIRDFILEKSDDPDAKRIVSLG</sequence>
<dbReference type="EMBL" id="VYQE01000006">
    <property type="protein sequence ID" value="KAA9005627.1"/>
    <property type="molecule type" value="Genomic_DNA"/>
</dbReference>
<evidence type="ECO:0000313" key="2">
    <source>
        <dbReference type="Proteomes" id="UP000326554"/>
    </source>
</evidence>
<dbReference type="RefSeq" id="WP_150446533.1">
    <property type="nucleotide sequence ID" value="NZ_VYQE01000006.1"/>
</dbReference>
<gene>
    <name evidence="1" type="ORF">F3S47_17130</name>
</gene>
<keyword evidence="2" id="KW-1185">Reference proteome</keyword>
<name>A0A5J5GC98_9RHOB</name>
<protein>
    <submittedName>
        <fullName evidence="1">SIR2 family protein</fullName>
    </submittedName>
</protein>